<sequence length="322" mass="34620">MAEENSKIEIGKKLRNARVSMGYTLDDLQKATKIQKRYLIAIEDENFNELPGDFYVRAFVKQYADTVQLNGDELLRDYDDELPKSKSTEYSEHMSRAIETRAGQTRKNTDSLDRVRQYLPTIIIAVVILVILGVIWLTALHGRSSSSDNNNIDSSSVSVSGESSQKSSKTSSKNSSSTKESTSSKSSKLSLNATSQTSSAAVFTVKGASSSDLKLKITPTKRAWISVTTDGTPQLSQTLSANESQTVKISSSAKKVVISLGNAQYTTLKLNGKTINATKDNEYPNVSKVTLNLNGSTSSTTSSSSSSASSSSAGSSSSTQSN</sequence>
<evidence type="ECO:0000313" key="4">
    <source>
        <dbReference type="EMBL" id="KRM13471.1"/>
    </source>
</evidence>
<dbReference type="STRING" id="1423807.FD16_GL000038"/>
<reference evidence="4 5" key="1">
    <citation type="journal article" date="2015" name="Genome Announc.">
        <title>Expanding the biotechnology potential of lactobacilli through comparative genomics of 213 strains and associated genera.</title>
        <authorList>
            <person name="Sun Z."/>
            <person name="Harris H.M."/>
            <person name="McCann A."/>
            <person name="Guo C."/>
            <person name="Argimon S."/>
            <person name="Zhang W."/>
            <person name="Yang X."/>
            <person name="Jeffery I.B."/>
            <person name="Cooney J.C."/>
            <person name="Kagawa T.F."/>
            <person name="Liu W."/>
            <person name="Song Y."/>
            <person name="Salvetti E."/>
            <person name="Wrobel A."/>
            <person name="Rasinkangas P."/>
            <person name="Parkhill J."/>
            <person name="Rea M.C."/>
            <person name="O'Sullivan O."/>
            <person name="Ritari J."/>
            <person name="Douillard F.P."/>
            <person name="Paul Ross R."/>
            <person name="Yang R."/>
            <person name="Briner A.E."/>
            <person name="Felis G.E."/>
            <person name="de Vos W.M."/>
            <person name="Barrangou R."/>
            <person name="Klaenhammer T.R."/>
            <person name="Caufield P.W."/>
            <person name="Cui Y."/>
            <person name="Zhang H."/>
            <person name="O'Toole P.W."/>
        </authorList>
    </citation>
    <scope>NUCLEOTIDE SEQUENCE [LARGE SCALE GENOMIC DNA]</scope>
    <source>
        <strain evidence="4 5">DSM 5007</strain>
    </source>
</reference>
<comment type="caution">
    <text evidence="4">The sequence shown here is derived from an EMBL/GenBank/DDBJ whole genome shotgun (WGS) entry which is preliminary data.</text>
</comment>
<dbReference type="InterPro" id="IPR025194">
    <property type="entry name" value="RodZ-like_C"/>
</dbReference>
<dbReference type="PATRIC" id="fig|1423807.3.peg.38"/>
<dbReference type="InterPro" id="IPR010982">
    <property type="entry name" value="Lambda_DNA-bd_dom_sf"/>
</dbReference>
<name>A0A0R1W7J1_9LACO</name>
<feature type="region of interest" description="Disordered" evidence="1">
    <location>
        <begin position="278"/>
        <end position="322"/>
    </location>
</feature>
<dbReference type="AlphaFoldDB" id="A0A0R1W7J1"/>
<keyword evidence="2" id="KW-1133">Transmembrane helix</keyword>
<keyword evidence="5" id="KW-1185">Reference proteome</keyword>
<feature type="domain" description="Cytoskeleton protein RodZ-like C-terminal" evidence="3">
    <location>
        <begin position="217"/>
        <end position="282"/>
    </location>
</feature>
<dbReference type="eggNOG" id="COG1426">
    <property type="taxonomic scope" value="Bacteria"/>
</dbReference>
<evidence type="ECO:0000256" key="2">
    <source>
        <dbReference type="SAM" id="Phobius"/>
    </source>
</evidence>
<evidence type="ECO:0000313" key="5">
    <source>
        <dbReference type="Proteomes" id="UP000051820"/>
    </source>
</evidence>
<dbReference type="Gene3D" id="1.10.260.40">
    <property type="entry name" value="lambda repressor-like DNA-binding domains"/>
    <property type="match status" value="1"/>
</dbReference>
<dbReference type="Pfam" id="PF13413">
    <property type="entry name" value="HTH_25"/>
    <property type="match status" value="1"/>
</dbReference>
<gene>
    <name evidence="4" type="ORF">FD16_GL000038</name>
</gene>
<dbReference type="Pfam" id="PF13464">
    <property type="entry name" value="RodZ_C"/>
    <property type="match status" value="1"/>
</dbReference>
<feature type="compositionally biased region" description="Low complexity" evidence="1">
    <location>
        <begin position="295"/>
        <end position="322"/>
    </location>
</feature>
<dbReference type="PANTHER" id="PTHR34475">
    <property type="match status" value="1"/>
</dbReference>
<dbReference type="PANTHER" id="PTHR34475:SF1">
    <property type="entry name" value="CYTOSKELETON PROTEIN RODZ"/>
    <property type="match status" value="1"/>
</dbReference>
<evidence type="ECO:0000256" key="1">
    <source>
        <dbReference type="SAM" id="MobiDB-lite"/>
    </source>
</evidence>
<organism evidence="4 5">
    <name type="scientific">Paucilactobacillus suebicus DSM 5007 = KCTC 3549</name>
    <dbReference type="NCBI Taxonomy" id="1423807"/>
    <lineage>
        <taxon>Bacteria</taxon>
        <taxon>Bacillati</taxon>
        <taxon>Bacillota</taxon>
        <taxon>Bacilli</taxon>
        <taxon>Lactobacillales</taxon>
        <taxon>Lactobacillaceae</taxon>
        <taxon>Paucilactobacillus</taxon>
    </lineage>
</organism>
<dbReference type="Proteomes" id="UP000051820">
    <property type="component" value="Unassembled WGS sequence"/>
</dbReference>
<keyword evidence="2" id="KW-0812">Transmembrane</keyword>
<dbReference type="InterPro" id="IPR050400">
    <property type="entry name" value="Bact_Cytoskel_RodZ"/>
</dbReference>
<accession>A0A0R1W7J1</accession>
<feature type="transmembrane region" description="Helical" evidence="2">
    <location>
        <begin position="118"/>
        <end position="139"/>
    </location>
</feature>
<dbReference type="RefSeq" id="WP_010622792.1">
    <property type="nucleotide sequence ID" value="NZ_AZGF01000001.1"/>
</dbReference>
<dbReference type="EMBL" id="AZGF01000001">
    <property type="protein sequence ID" value="KRM13471.1"/>
    <property type="molecule type" value="Genomic_DNA"/>
</dbReference>
<feature type="compositionally biased region" description="Basic and acidic residues" evidence="1">
    <location>
        <begin position="85"/>
        <end position="99"/>
    </location>
</feature>
<protein>
    <submittedName>
        <fullName evidence="4">Transcription regulation protein</fullName>
    </submittedName>
</protein>
<proteinExistence type="predicted"/>
<feature type="region of interest" description="Disordered" evidence="1">
    <location>
        <begin position="85"/>
        <end position="110"/>
    </location>
</feature>
<keyword evidence="2" id="KW-0472">Membrane</keyword>
<dbReference type="GO" id="GO:0003677">
    <property type="term" value="F:DNA binding"/>
    <property type="evidence" value="ECO:0007669"/>
    <property type="project" value="InterPro"/>
</dbReference>
<evidence type="ECO:0000259" key="3">
    <source>
        <dbReference type="Pfam" id="PF13464"/>
    </source>
</evidence>
<dbReference type="SUPFAM" id="SSF47413">
    <property type="entry name" value="lambda repressor-like DNA-binding domains"/>
    <property type="match status" value="1"/>
</dbReference>
<feature type="region of interest" description="Disordered" evidence="1">
    <location>
        <begin position="144"/>
        <end position="190"/>
    </location>
</feature>